<dbReference type="InterPro" id="IPR001647">
    <property type="entry name" value="HTH_TetR"/>
</dbReference>
<evidence type="ECO:0000256" key="2">
    <source>
        <dbReference type="PROSITE-ProRule" id="PRU00335"/>
    </source>
</evidence>
<evidence type="ECO:0000259" key="3">
    <source>
        <dbReference type="PROSITE" id="PS50977"/>
    </source>
</evidence>
<dbReference type="GO" id="GO:0006355">
    <property type="term" value="P:regulation of DNA-templated transcription"/>
    <property type="evidence" value="ECO:0007669"/>
    <property type="project" value="UniProtKB-ARBA"/>
</dbReference>
<dbReference type="Proteomes" id="UP001169242">
    <property type="component" value="Unassembled WGS sequence"/>
</dbReference>
<dbReference type="AlphaFoldDB" id="A0AA42DJU8"/>
<dbReference type="EMBL" id="JAQIFT010000008">
    <property type="protein sequence ID" value="MDA3730166.1"/>
    <property type="molecule type" value="Genomic_DNA"/>
</dbReference>
<feature type="domain" description="HTH tetR-type" evidence="3">
    <location>
        <begin position="1"/>
        <end position="60"/>
    </location>
</feature>
<dbReference type="InterPro" id="IPR036271">
    <property type="entry name" value="Tet_transcr_reg_TetR-rel_C_sf"/>
</dbReference>
<evidence type="ECO:0000313" key="4">
    <source>
        <dbReference type="EMBL" id="MDA3730166.1"/>
    </source>
</evidence>
<dbReference type="PANTHER" id="PTHR30328:SF54">
    <property type="entry name" value="HTH-TYPE TRANSCRIPTIONAL REPRESSOR SCO4008"/>
    <property type="match status" value="1"/>
</dbReference>
<keyword evidence="1 2" id="KW-0238">DNA-binding</keyword>
<accession>A0AA42DJU8</accession>
<dbReference type="PANTHER" id="PTHR30328">
    <property type="entry name" value="TRANSCRIPTIONAL REPRESSOR"/>
    <property type="match status" value="1"/>
</dbReference>
<evidence type="ECO:0000313" key="5">
    <source>
        <dbReference type="Proteomes" id="UP001169242"/>
    </source>
</evidence>
<name>A0AA42DJU8_9FIRM</name>
<dbReference type="InterPro" id="IPR050109">
    <property type="entry name" value="HTH-type_TetR-like_transc_reg"/>
</dbReference>
<dbReference type="SUPFAM" id="SSF46689">
    <property type="entry name" value="Homeodomain-like"/>
    <property type="match status" value="1"/>
</dbReference>
<dbReference type="PROSITE" id="PS50977">
    <property type="entry name" value="HTH_TETR_2"/>
    <property type="match status" value="1"/>
</dbReference>
<organism evidence="4 5">
    <name type="scientific">Holtiella tumoricola</name>
    <dbReference type="NCBI Taxonomy" id="3018743"/>
    <lineage>
        <taxon>Bacteria</taxon>
        <taxon>Bacillati</taxon>
        <taxon>Bacillota</taxon>
        <taxon>Clostridia</taxon>
        <taxon>Lachnospirales</taxon>
        <taxon>Cellulosilyticaceae</taxon>
        <taxon>Holtiella</taxon>
    </lineage>
</organism>
<evidence type="ECO:0000256" key="1">
    <source>
        <dbReference type="ARBA" id="ARBA00023125"/>
    </source>
</evidence>
<protein>
    <submittedName>
        <fullName evidence="4">TetR/AcrR family transcriptional regulator</fullName>
    </submittedName>
</protein>
<proteinExistence type="predicted"/>
<gene>
    <name evidence="4" type="ORF">PBV87_01375</name>
</gene>
<sequence>MDLKTKIIEATIEEFNEKGLKFTMDDLSRHLGISKKTLYHEFESKEELFLEVIERFFAQVKKGEREIFEDTSLEIIEKIKKLIIVLPECCTNIDFRKLYELEERYPKIYNKIILKIDEDWTDTIQLLNQAIEEGKIRPINLVILKTIICSSIEAFIKKDILIKEKIGYAEALEEMINIIIEGISM</sequence>
<dbReference type="PRINTS" id="PR00455">
    <property type="entry name" value="HTHTETR"/>
</dbReference>
<dbReference type="SUPFAM" id="SSF48498">
    <property type="entry name" value="Tetracyclin repressor-like, C-terminal domain"/>
    <property type="match status" value="1"/>
</dbReference>
<comment type="caution">
    <text evidence="4">The sequence shown here is derived from an EMBL/GenBank/DDBJ whole genome shotgun (WGS) entry which is preliminary data.</text>
</comment>
<reference evidence="4" key="1">
    <citation type="journal article" date="2023" name="Int. J. Syst. Evol. Microbiol.">
        <title>&lt;i&gt;Holtiella tumoricola&lt;/i&gt; gen. nov. sp. nov., isolated from a human clinical sample.</title>
        <authorList>
            <person name="Allen-Vercoe E."/>
            <person name="Daigneault M.C."/>
            <person name="Vancuren S.J."/>
            <person name="Cochrane K."/>
            <person name="O'Neal L.L."/>
            <person name="Sankaranarayanan K."/>
            <person name="Lawson P.A."/>
        </authorList>
    </citation>
    <scope>NUCLEOTIDE SEQUENCE</scope>
    <source>
        <strain evidence="4">CC70A</strain>
    </source>
</reference>
<dbReference type="GO" id="GO:0003677">
    <property type="term" value="F:DNA binding"/>
    <property type="evidence" value="ECO:0007669"/>
    <property type="project" value="UniProtKB-UniRule"/>
</dbReference>
<dbReference type="Pfam" id="PF00440">
    <property type="entry name" value="TetR_N"/>
    <property type="match status" value="1"/>
</dbReference>
<dbReference type="Gene3D" id="1.10.357.10">
    <property type="entry name" value="Tetracycline Repressor, domain 2"/>
    <property type="match status" value="1"/>
</dbReference>
<feature type="DNA-binding region" description="H-T-H motif" evidence="2">
    <location>
        <begin position="23"/>
        <end position="42"/>
    </location>
</feature>
<keyword evidence="5" id="KW-1185">Reference proteome</keyword>
<dbReference type="Gene3D" id="1.10.10.60">
    <property type="entry name" value="Homeodomain-like"/>
    <property type="match status" value="1"/>
</dbReference>
<dbReference type="InterPro" id="IPR009057">
    <property type="entry name" value="Homeodomain-like_sf"/>
</dbReference>
<dbReference type="RefSeq" id="WP_271010887.1">
    <property type="nucleotide sequence ID" value="NZ_JAQIFT010000008.1"/>
</dbReference>